<keyword evidence="2" id="KW-1185">Reference proteome</keyword>
<evidence type="ECO:0000313" key="2">
    <source>
        <dbReference type="Proteomes" id="UP001165186"/>
    </source>
</evidence>
<protein>
    <submittedName>
        <fullName evidence="1">E3 ubiquitin-protein ligase zswim2</fullName>
    </submittedName>
</protein>
<evidence type="ECO:0000313" key="1">
    <source>
        <dbReference type="EMBL" id="GME28894.1"/>
    </source>
</evidence>
<organism evidence="1 2">
    <name type="scientific">Neofusicoccum parvum</name>
    <dbReference type="NCBI Taxonomy" id="310453"/>
    <lineage>
        <taxon>Eukaryota</taxon>
        <taxon>Fungi</taxon>
        <taxon>Dikarya</taxon>
        <taxon>Ascomycota</taxon>
        <taxon>Pezizomycotina</taxon>
        <taxon>Dothideomycetes</taxon>
        <taxon>Dothideomycetes incertae sedis</taxon>
        <taxon>Botryosphaeriales</taxon>
        <taxon>Botryosphaeriaceae</taxon>
        <taxon>Neofusicoccum</taxon>
    </lineage>
</organism>
<dbReference type="EMBL" id="BSXG01000053">
    <property type="protein sequence ID" value="GME28894.1"/>
    <property type="molecule type" value="Genomic_DNA"/>
</dbReference>
<comment type="caution">
    <text evidence="1">The sequence shown here is derived from an EMBL/GenBank/DDBJ whole genome shotgun (WGS) entry which is preliminary data.</text>
</comment>
<proteinExistence type="predicted"/>
<name>A0ACB5S7W6_9PEZI</name>
<sequence>MLSPVSATEPQAPSPSSPPCSDSHAQRKSTDDDCPICQATLASTPLASLVWCKAQCGTNLHRACWVRWEREASSLRGRASLSCVYCRAPWPQPCHHDTTTLPPYSFWSAAAPSSDNDIDDADAAGTPLRTLFNPRHHPWSLWSDAHADAPLPRLFDPRRHARPPRASRLAAADALSVDDDEDDIAASLVRLFNPRDHARADAWSVWGRPVEEALGLAVLHDARRHRRALRCERGRGSRVLEEGGVLEGLFDEGAGVGVEKEKEKETETETETEERRPRRVGSGCRMVYVTVLEDRGVEGEGEGEGRKWRVEGLCEWVGGWACGRW</sequence>
<dbReference type="Proteomes" id="UP001165186">
    <property type="component" value="Unassembled WGS sequence"/>
</dbReference>
<gene>
    <name evidence="1" type="primary">g1424</name>
    <name evidence="1" type="ORF">NpPPO83_00001424</name>
</gene>
<accession>A0ACB5S7W6</accession>
<reference evidence="1" key="1">
    <citation type="submission" date="2024-09" db="EMBL/GenBank/DDBJ databases">
        <title>Draft Genome Sequences of Neofusicoccum parvum.</title>
        <authorList>
            <person name="Ashida A."/>
            <person name="Camagna M."/>
            <person name="Tanaka A."/>
            <person name="Takemoto D."/>
        </authorList>
    </citation>
    <scope>NUCLEOTIDE SEQUENCE</scope>
    <source>
        <strain evidence="1">PPO83</strain>
    </source>
</reference>